<evidence type="ECO:0000256" key="3">
    <source>
        <dbReference type="ARBA" id="ARBA00022692"/>
    </source>
</evidence>
<gene>
    <name evidence="7" type="ORF">DFQ59_101624</name>
</gene>
<keyword evidence="5 6" id="KW-0472">Membrane</keyword>
<keyword evidence="8" id="KW-1185">Reference proteome</keyword>
<keyword evidence="4 6" id="KW-1133">Transmembrane helix</keyword>
<dbReference type="OrthoDB" id="5801894at2"/>
<keyword evidence="3 6" id="KW-0812">Transmembrane</keyword>
<name>A0A369CI07_9GAMM</name>
<evidence type="ECO:0000313" key="8">
    <source>
        <dbReference type="Proteomes" id="UP000252707"/>
    </source>
</evidence>
<keyword evidence="2" id="KW-1003">Cell membrane</keyword>
<comment type="caution">
    <text evidence="7">The sequence shown here is derived from an EMBL/GenBank/DDBJ whole genome shotgun (WGS) entry which is preliminary data.</text>
</comment>
<evidence type="ECO:0000256" key="2">
    <source>
        <dbReference type="ARBA" id="ARBA00022475"/>
    </source>
</evidence>
<dbReference type="EMBL" id="QPJY01000001">
    <property type="protein sequence ID" value="RCX33323.1"/>
    <property type="molecule type" value="Genomic_DNA"/>
</dbReference>
<sequence length="94" mass="10246">MTTTTAQTRLIRPCTAVWLVLVALTGVTYTVGELHLGGLTAVGFVLLTTLVKGQLVVDWFMGLRRVRLFWRVVLFLWLAAVGASIAGAYLLGLQ</sequence>
<dbReference type="Proteomes" id="UP000252707">
    <property type="component" value="Unassembled WGS sequence"/>
</dbReference>
<dbReference type="AlphaFoldDB" id="A0A369CI07"/>
<proteinExistence type="predicted"/>
<dbReference type="RefSeq" id="WP_114278175.1">
    <property type="nucleotide sequence ID" value="NZ_QPJY01000001.1"/>
</dbReference>
<protein>
    <submittedName>
        <fullName evidence="7">Cytochrome c oxidase subunit IV</fullName>
    </submittedName>
</protein>
<comment type="subcellular location">
    <subcellularLocation>
        <location evidence="1">Cell membrane</location>
        <topology evidence="1">Multi-pass membrane protein</topology>
    </subcellularLocation>
</comment>
<accession>A0A369CI07</accession>
<evidence type="ECO:0000256" key="1">
    <source>
        <dbReference type="ARBA" id="ARBA00004651"/>
    </source>
</evidence>
<organism evidence="7 8">
    <name type="scientific">Thioalbus denitrificans</name>
    <dbReference type="NCBI Taxonomy" id="547122"/>
    <lineage>
        <taxon>Bacteria</taxon>
        <taxon>Pseudomonadati</taxon>
        <taxon>Pseudomonadota</taxon>
        <taxon>Gammaproteobacteria</taxon>
        <taxon>Chromatiales</taxon>
        <taxon>Ectothiorhodospiraceae</taxon>
        <taxon>Thioalbus</taxon>
    </lineage>
</organism>
<dbReference type="GO" id="GO:0005886">
    <property type="term" value="C:plasma membrane"/>
    <property type="evidence" value="ECO:0007669"/>
    <property type="project" value="UniProtKB-SubCell"/>
</dbReference>
<evidence type="ECO:0000313" key="7">
    <source>
        <dbReference type="EMBL" id="RCX33323.1"/>
    </source>
</evidence>
<feature type="transmembrane region" description="Helical" evidence="6">
    <location>
        <begin position="68"/>
        <end position="91"/>
    </location>
</feature>
<evidence type="ECO:0000256" key="4">
    <source>
        <dbReference type="ARBA" id="ARBA00022989"/>
    </source>
</evidence>
<evidence type="ECO:0000256" key="6">
    <source>
        <dbReference type="SAM" id="Phobius"/>
    </source>
</evidence>
<reference evidence="7 8" key="1">
    <citation type="submission" date="2018-07" db="EMBL/GenBank/DDBJ databases">
        <title>Genomic Encyclopedia of Type Strains, Phase IV (KMG-IV): sequencing the most valuable type-strain genomes for metagenomic binning, comparative biology and taxonomic classification.</title>
        <authorList>
            <person name="Goeker M."/>
        </authorList>
    </citation>
    <scope>NUCLEOTIDE SEQUENCE [LARGE SCALE GENOMIC DNA]</scope>
    <source>
        <strain evidence="7 8">DSM 26407</strain>
    </source>
</reference>
<feature type="transmembrane region" description="Helical" evidence="6">
    <location>
        <begin position="12"/>
        <end position="32"/>
    </location>
</feature>
<dbReference type="InterPro" id="IPR005171">
    <property type="entry name" value="Cyt_c_oxidase_su4_prok"/>
</dbReference>
<evidence type="ECO:0000256" key="5">
    <source>
        <dbReference type="ARBA" id="ARBA00023136"/>
    </source>
</evidence>
<feature type="transmembrane region" description="Helical" evidence="6">
    <location>
        <begin position="38"/>
        <end position="61"/>
    </location>
</feature>
<dbReference type="Pfam" id="PF03626">
    <property type="entry name" value="COX4_pro"/>
    <property type="match status" value="1"/>
</dbReference>